<dbReference type="EMBL" id="KC795277">
    <property type="protein sequence ID" value="AHI85727.1"/>
    <property type="molecule type" value="mRNA"/>
</dbReference>
<evidence type="ECO:0000313" key="1">
    <source>
        <dbReference type="EMBL" id="AHI85727.1"/>
    </source>
</evidence>
<reference evidence="1" key="1">
    <citation type="submission" date="2013-03" db="EMBL/GenBank/DDBJ databases">
        <title>Isolation of biotic and abiotic stress-related cDNA Genes from Pepper Leaves Infected by Xanthomonas campestris pv. vesicatoria or treated with abscisic acid.</title>
        <authorList>
            <person name="Lee S.C."/>
        </authorList>
    </citation>
    <scope>NUCLEOTIDE SEQUENCE</scope>
</reference>
<sequence length="158" mass="17064">GGPQFSPDFQRGSGPVVWGKIGQGGPPPWVFLGPPNFFSRGTFFGPTKGGLIVWLAPPNFGHLAKGGFKPLMGKEGGQKRPRVFFFSKGIFPGGPSVFFFLREQPLFYWGTKGGRSRKAGGNFGQTRLPLKDTGFWRGGLELGYHFFPLPSGGIWGGG</sequence>
<feature type="non-terminal residue" evidence="1">
    <location>
        <position position="1"/>
    </location>
</feature>
<dbReference type="AlphaFoldDB" id="A0A023JGF3"/>
<proteinExistence type="evidence at transcript level"/>
<organism evidence="1">
    <name type="scientific">Capsicum annuum</name>
    <name type="common">Capsicum pepper</name>
    <dbReference type="NCBI Taxonomy" id="4072"/>
    <lineage>
        <taxon>Eukaryota</taxon>
        <taxon>Viridiplantae</taxon>
        <taxon>Streptophyta</taxon>
        <taxon>Embryophyta</taxon>
        <taxon>Tracheophyta</taxon>
        <taxon>Spermatophyta</taxon>
        <taxon>Magnoliopsida</taxon>
        <taxon>eudicotyledons</taxon>
        <taxon>Gunneridae</taxon>
        <taxon>Pentapetalae</taxon>
        <taxon>asterids</taxon>
        <taxon>lamiids</taxon>
        <taxon>Solanales</taxon>
        <taxon>Solanaceae</taxon>
        <taxon>Solanoideae</taxon>
        <taxon>Capsiceae</taxon>
        <taxon>Capsicum</taxon>
    </lineage>
</organism>
<accession>A0A023JGF3</accession>
<protein>
    <submittedName>
        <fullName evidence="1">Stress-induced protein 22</fullName>
    </submittedName>
</protein>
<name>A0A023JGF3_CAPAN</name>